<dbReference type="EC" id="1.-.-.-" evidence="3"/>
<feature type="domain" description="Amine oxidase" evidence="2">
    <location>
        <begin position="12"/>
        <end position="451"/>
    </location>
</feature>
<dbReference type="PANTHER" id="PTHR42923:SF47">
    <property type="entry name" value="BLR3003 PROTEIN"/>
    <property type="match status" value="1"/>
</dbReference>
<dbReference type="InterPro" id="IPR002937">
    <property type="entry name" value="Amino_oxidase"/>
</dbReference>
<comment type="caution">
    <text evidence="3">The sequence shown here is derived from an EMBL/GenBank/DDBJ whole genome shotgun (WGS) entry which is preliminary data.</text>
</comment>
<dbReference type="NCBIfam" id="TIGR03467">
    <property type="entry name" value="HpnE"/>
    <property type="match status" value="1"/>
</dbReference>
<reference evidence="4" key="1">
    <citation type="submission" date="2015-07" db="EMBL/GenBank/DDBJ databases">
        <title>Discovery of a poly(ethylene terephthalate assimilation.</title>
        <authorList>
            <person name="Yoshida S."/>
            <person name="Hiraga K."/>
            <person name="Takehana T."/>
            <person name="Taniguchi I."/>
            <person name="Yamaji H."/>
            <person name="Maeda Y."/>
            <person name="Toyohara K."/>
            <person name="Miyamoto K."/>
            <person name="Kimura Y."/>
            <person name="Oda K."/>
        </authorList>
    </citation>
    <scope>NUCLEOTIDE SEQUENCE [LARGE SCALE GENOMIC DNA]</scope>
    <source>
        <strain evidence="4">NBRC 110686 / TISTR 2288 / 201-F6</strain>
    </source>
</reference>
<proteinExistence type="predicted"/>
<dbReference type="GO" id="GO:0016491">
    <property type="term" value="F:oxidoreductase activity"/>
    <property type="evidence" value="ECO:0007669"/>
    <property type="project" value="UniProtKB-KW"/>
</dbReference>
<dbReference type="SUPFAM" id="SSF51905">
    <property type="entry name" value="FAD/NAD(P)-binding domain"/>
    <property type="match status" value="1"/>
</dbReference>
<organism evidence="3 4">
    <name type="scientific">Piscinibacter sakaiensis</name>
    <name type="common">Ideonella sakaiensis</name>
    <dbReference type="NCBI Taxonomy" id="1547922"/>
    <lineage>
        <taxon>Bacteria</taxon>
        <taxon>Pseudomonadati</taxon>
        <taxon>Pseudomonadota</taxon>
        <taxon>Betaproteobacteria</taxon>
        <taxon>Burkholderiales</taxon>
        <taxon>Sphaerotilaceae</taxon>
        <taxon>Piscinibacter</taxon>
    </lineage>
</organism>
<dbReference type="Gene3D" id="3.50.50.60">
    <property type="entry name" value="FAD/NAD(P)-binding domain"/>
    <property type="match status" value="1"/>
</dbReference>
<feature type="region of interest" description="Disordered" evidence="1">
    <location>
        <begin position="39"/>
        <end position="71"/>
    </location>
</feature>
<dbReference type="STRING" id="1547922.ISF6_1369"/>
<dbReference type="Pfam" id="PF01593">
    <property type="entry name" value="Amino_oxidase"/>
    <property type="match status" value="1"/>
</dbReference>
<keyword evidence="4" id="KW-1185">Reference proteome</keyword>
<dbReference type="OrthoDB" id="7849608at2"/>
<evidence type="ECO:0000313" key="3">
    <source>
        <dbReference type="EMBL" id="GAP35596.1"/>
    </source>
</evidence>
<keyword evidence="3" id="KW-0560">Oxidoreductase</keyword>
<dbReference type="PRINTS" id="PR00419">
    <property type="entry name" value="ADXRDTASE"/>
</dbReference>
<protein>
    <submittedName>
        <fullName evidence="3">Phytoene desaturase, pro-zeta-carotene producing</fullName>
        <ecNumber evidence="3">1.-.-.-</ecNumber>
    </submittedName>
</protein>
<dbReference type="Proteomes" id="UP000037660">
    <property type="component" value="Unassembled WGS sequence"/>
</dbReference>
<name>A0A0K8NYY9_PISS1</name>
<dbReference type="InterPro" id="IPR036188">
    <property type="entry name" value="FAD/NAD-bd_sf"/>
</dbReference>
<dbReference type="EMBL" id="BBYR01000024">
    <property type="protein sequence ID" value="GAP35596.1"/>
    <property type="molecule type" value="Genomic_DNA"/>
</dbReference>
<evidence type="ECO:0000259" key="2">
    <source>
        <dbReference type="Pfam" id="PF01593"/>
    </source>
</evidence>
<sequence>MGRVAVIGAGWAGLAAAVEASSHGAEVTLYEMAARAGGRARTVPGAATEPLGPGPDGEDATARTPDDPDADLDNGQHILIGAYRETLDLMQRVGADPQALLLRRPLALVPAEGPGLVLRPGPPVAAFVRAVLAHRGWGWAERLALLRAALRWRLAGFRCDPGLDVARLTAALPARVRQELIDPLCVAALNTPSEAASAAVFLRVLGDALFSGPGGSDLLLPRRRLGALLPEPALQWLAGQGARLRLGRRVHGLQPGRGAAAGGSPGWLLDDEALPHDQVLIATPATEAARLVAPWAPDWAARAAALRHEPIMTFYLHADGAQLRAPMLALAGDAQQRPGQFLFDLGALDGRTGLLALVVSGASPWVARDRQAGWAAALAQVREVLAPEAAAVLRPVRLIIEKRATLWCTPGLVRPPMRILPGLLAAGDHVDGPYPSTLEGAVRSGLAAARAAAQDQAGLVSAGAASSTGQSRM</sequence>
<reference evidence="3 4" key="2">
    <citation type="journal article" date="2016" name="Science">
        <title>A bacterium that degrades and assimilates poly(ethylene terephthalate).</title>
        <authorList>
            <person name="Yoshida S."/>
            <person name="Hiraga K."/>
            <person name="Takehana T."/>
            <person name="Taniguchi I."/>
            <person name="Yamaji H."/>
            <person name="Maeda Y."/>
            <person name="Toyohara K."/>
            <person name="Miyamoto K."/>
            <person name="Kimura Y."/>
            <person name="Oda K."/>
        </authorList>
    </citation>
    <scope>NUCLEOTIDE SEQUENCE [LARGE SCALE GENOMIC DNA]</scope>
    <source>
        <strain evidence="4">NBRC 110686 / TISTR 2288 / 201-F6</strain>
    </source>
</reference>
<dbReference type="PANTHER" id="PTHR42923">
    <property type="entry name" value="PROTOPORPHYRINOGEN OXIDASE"/>
    <property type="match status" value="1"/>
</dbReference>
<accession>A0A0K8NYY9</accession>
<evidence type="ECO:0000313" key="4">
    <source>
        <dbReference type="Proteomes" id="UP000037660"/>
    </source>
</evidence>
<dbReference type="InterPro" id="IPR017830">
    <property type="entry name" value="SQase_HpnE"/>
</dbReference>
<dbReference type="InterPro" id="IPR050464">
    <property type="entry name" value="Zeta_carotene_desat/Oxidored"/>
</dbReference>
<evidence type="ECO:0000256" key="1">
    <source>
        <dbReference type="SAM" id="MobiDB-lite"/>
    </source>
</evidence>
<dbReference type="AlphaFoldDB" id="A0A0K8NYY9"/>
<gene>
    <name evidence="3" type="ORF">ISF6_1369</name>
</gene>